<evidence type="ECO:0000313" key="3">
    <source>
        <dbReference type="EMBL" id="MDT0557718.1"/>
    </source>
</evidence>
<evidence type="ECO:0000256" key="1">
    <source>
        <dbReference type="SAM" id="Phobius"/>
    </source>
</evidence>
<feature type="transmembrane region" description="Helical" evidence="1">
    <location>
        <begin position="34"/>
        <end position="51"/>
    </location>
</feature>
<dbReference type="InterPro" id="IPR037682">
    <property type="entry name" value="TonB_C"/>
</dbReference>
<sequence length="263" mass="29807">MKTFKNNHSKAGQSATVVKQSQKHDANLQKNTTIYFQVGLILCLLGAYLLLEMQFLDSTPKLAQVDYQDESIEVTPPDFIIYKDPIVTPEPVKKKQTLSDVIKVVKDDIPFTETDIITPEEDPVVNEPVKVTDIKVVSEDKPVDEIAWINVEVVPVFPGCERKKTNDARRQCMSDKLTKLIQKKFNTDLAIEYGLSGKQKIDVQFKIDKTGNVVDIKTRAPHPALEKEAKRVINKIPEMKPGMQQNKPVGVIYQLPIKFYVQD</sequence>
<evidence type="ECO:0000259" key="2">
    <source>
        <dbReference type="Pfam" id="PF03544"/>
    </source>
</evidence>
<dbReference type="Gene3D" id="3.30.1150.10">
    <property type="match status" value="1"/>
</dbReference>
<dbReference type="SUPFAM" id="SSF74653">
    <property type="entry name" value="TolA/TonB C-terminal domain"/>
    <property type="match status" value="1"/>
</dbReference>
<dbReference type="Pfam" id="PF03544">
    <property type="entry name" value="TonB_C"/>
    <property type="match status" value="1"/>
</dbReference>
<gene>
    <name evidence="3" type="ORF">RM697_03615</name>
</gene>
<accession>A0ABU2YHT7</accession>
<name>A0ABU2YHT7_9FLAO</name>
<proteinExistence type="predicted"/>
<keyword evidence="1" id="KW-1133">Transmembrane helix</keyword>
<evidence type="ECO:0000313" key="4">
    <source>
        <dbReference type="Proteomes" id="UP001259492"/>
    </source>
</evidence>
<reference evidence="3 4" key="1">
    <citation type="submission" date="2023-09" db="EMBL/GenBank/DDBJ databases">
        <authorList>
            <person name="Rey-Velasco X."/>
        </authorList>
    </citation>
    <scope>NUCLEOTIDE SEQUENCE [LARGE SCALE GENOMIC DNA]</scope>
    <source>
        <strain evidence="3 4">W332</strain>
    </source>
</reference>
<keyword evidence="1" id="KW-0812">Transmembrane</keyword>
<comment type="caution">
    <text evidence="3">The sequence shown here is derived from an EMBL/GenBank/DDBJ whole genome shotgun (WGS) entry which is preliminary data.</text>
</comment>
<organism evidence="3 4">
    <name type="scientific">Microcosmobacter mediterraneus</name>
    <dbReference type="NCBI Taxonomy" id="3075607"/>
    <lineage>
        <taxon>Bacteria</taxon>
        <taxon>Pseudomonadati</taxon>
        <taxon>Bacteroidota</taxon>
        <taxon>Flavobacteriia</taxon>
        <taxon>Flavobacteriales</taxon>
        <taxon>Flavobacteriaceae</taxon>
        <taxon>Microcosmobacter</taxon>
    </lineage>
</organism>
<dbReference type="RefSeq" id="WP_311426495.1">
    <property type="nucleotide sequence ID" value="NZ_JAVRIA010000002.1"/>
</dbReference>
<dbReference type="Proteomes" id="UP001259492">
    <property type="component" value="Unassembled WGS sequence"/>
</dbReference>
<keyword evidence="1" id="KW-0472">Membrane</keyword>
<protein>
    <submittedName>
        <fullName evidence="3">Energy transducer TonB</fullName>
    </submittedName>
</protein>
<feature type="domain" description="TonB C-terminal" evidence="2">
    <location>
        <begin position="200"/>
        <end position="259"/>
    </location>
</feature>
<keyword evidence="4" id="KW-1185">Reference proteome</keyword>
<dbReference type="EMBL" id="JAVRIA010000002">
    <property type="protein sequence ID" value="MDT0557718.1"/>
    <property type="molecule type" value="Genomic_DNA"/>
</dbReference>